<dbReference type="EMBL" id="CAJNOQ010026544">
    <property type="protein sequence ID" value="CAF1546629.1"/>
    <property type="molecule type" value="Genomic_DNA"/>
</dbReference>
<feature type="coiled-coil region" evidence="1">
    <location>
        <begin position="32"/>
        <end position="59"/>
    </location>
</feature>
<sequence>RSEFRAQYETLLKSSQVRENELQLTKDRLARADGLEETVRRQELVIEKLEAMINTYMKEKRLKGSGAFTDVDRSFLSEHAQVGIETQQLQRRVPKSNYATSAQDELAKQNVMYEQQLANLRARDLLNQINSLDQPFVFDISDATVGVVHVDDGVEQYP</sequence>
<reference evidence="2" key="1">
    <citation type="submission" date="2021-02" db="EMBL/GenBank/DDBJ databases">
        <authorList>
            <person name="Nowell W R."/>
        </authorList>
    </citation>
    <scope>NUCLEOTIDE SEQUENCE</scope>
</reference>
<dbReference type="EMBL" id="CAJOBC010092209">
    <property type="protein sequence ID" value="CAF4407464.1"/>
    <property type="molecule type" value="Genomic_DNA"/>
</dbReference>
<keyword evidence="1" id="KW-0175">Coiled coil</keyword>
<proteinExistence type="predicted"/>
<name>A0A815WP02_9BILA</name>
<keyword evidence="4" id="KW-1185">Reference proteome</keyword>
<evidence type="ECO:0000256" key="1">
    <source>
        <dbReference type="SAM" id="Coils"/>
    </source>
</evidence>
<dbReference type="Proteomes" id="UP000681722">
    <property type="component" value="Unassembled WGS sequence"/>
</dbReference>
<dbReference type="AlphaFoldDB" id="A0A815WP02"/>
<gene>
    <name evidence="2" type="ORF">GPM918_LOCUS38947</name>
    <name evidence="3" type="ORF">SRO942_LOCUS39803</name>
</gene>
<dbReference type="Proteomes" id="UP000663829">
    <property type="component" value="Unassembled WGS sequence"/>
</dbReference>
<comment type="caution">
    <text evidence="2">The sequence shown here is derived from an EMBL/GenBank/DDBJ whole genome shotgun (WGS) entry which is preliminary data.</text>
</comment>
<protein>
    <submittedName>
        <fullName evidence="2">Uncharacterized protein</fullName>
    </submittedName>
</protein>
<evidence type="ECO:0000313" key="4">
    <source>
        <dbReference type="Proteomes" id="UP000663829"/>
    </source>
</evidence>
<dbReference type="OrthoDB" id="552574at2759"/>
<accession>A0A815WP02</accession>
<evidence type="ECO:0000313" key="3">
    <source>
        <dbReference type="EMBL" id="CAF4407464.1"/>
    </source>
</evidence>
<organism evidence="2 4">
    <name type="scientific">Didymodactylos carnosus</name>
    <dbReference type="NCBI Taxonomy" id="1234261"/>
    <lineage>
        <taxon>Eukaryota</taxon>
        <taxon>Metazoa</taxon>
        <taxon>Spiralia</taxon>
        <taxon>Gnathifera</taxon>
        <taxon>Rotifera</taxon>
        <taxon>Eurotatoria</taxon>
        <taxon>Bdelloidea</taxon>
        <taxon>Philodinida</taxon>
        <taxon>Philodinidae</taxon>
        <taxon>Didymodactylos</taxon>
    </lineage>
</organism>
<feature type="non-terminal residue" evidence="2">
    <location>
        <position position="158"/>
    </location>
</feature>
<evidence type="ECO:0000313" key="2">
    <source>
        <dbReference type="EMBL" id="CAF1546629.1"/>
    </source>
</evidence>